<keyword evidence="3" id="KW-0456">Lyase</keyword>
<dbReference type="InterPro" id="IPR014710">
    <property type="entry name" value="RmlC-like_jellyroll"/>
</dbReference>
<dbReference type="InterPro" id="IPR043133">
    <property type="entry name" value="GTP-CH-I_C/QueF"/>
</dbReference>
<evidence type="ECO:0000256" key="1">
    <source>
        <dbReference type="SAM" id="MobiDB-lite"/>
    </source>
</evidence>
<comment type="caution">
    <text evidence="3">The sequence shown here is derived from an EMBL/GenBank/DDBJ whole genome shotgun (WGS) entry which is preliminary data.</text>
</comment>
<dbReference type="InterPro" id="IPR006157">
    <property type="entry name" value="FolB_dom"/>
</dbReference>
<evidence type="ECO:0000313" key="3">
    <source>
        <dbReference type="EMBL" id="MDC0707483.1"/>
    </source>
</evidence>
<dbReference type="Gene3D" id="2.60.120.10">
    <property type="entry name" value="Jelly Rolls"/>
    <property type="match status" value="1"/>
</dbReference>
<dbReference type="SMART" id="SM00905">
    <property type="entry name" value="FolB"/>
    <property type="match status" value="1"/>
</dbReference>
<dbReference type="SUPFAM" id="SSF51182">
    <property type="entry name" value="RmlC-like cupins"/>
    <property type="match status" value="1"/>
</dbReference>
<dbReference type="GO" id="GO:0004150">
    <property type="term" value="F:dihydroneopterin aldolase activity"/>
    <property type="evidence" value="ECO:0007669"/>
    <property type="project" value="UniProtKB-EC"/>
</dbReference>
<reference evidence="3 4" key="1">
    <citation type="submission" date="2022-11" db="EMBL/GenBank/DDBJ databases">
        <title>Minimal conservation of predation-associated metabolite biosynthetic gene clusters underscores biosynthetic potential of Myxococcota including descriptions for ten novel species: Archangium lansinium sp. nov., Myxococcus landrumus sp. nov., Nannocystis bai.</title>
        <authorList>
            <person name="Ahearne A."/>
            <person name="Stevens C."/>
            <person name="Dowd S."/>
        </authorList>
    </citation>
    <scope>NUCLEOTIDE SEQUENCE [LARGE SCALE GENOMIC DNA]</scope>
    <source>
        <strain evidence="3 4">NCWAL01</strain>
    </source>
</reference>
<name>A0ABT5D1E3_9BACT</name>
<feature type="region of interest" description="Disordered" evidence="1">
    <location>
        <begin position="240"/>
        <end position="269"/>
    </location>
</feature>
<dbReference type="RefSeq" id="WP_272134700.1">
    <property type="nucleotide sequence ID" value="NZ_JAQNDM010000001.1"/>
</dbReference>
<dbReference type="EC" id="4.1.2.25" evidence="3"/>
<organism evidence="3 4">
    <name type="scientific">Stigmatella ashevillensis</name>
    <dbReference type="NCBI Taxonomy" id="2995309"/>
    <lineage>
        <taxon>Bacteria</taxon>
        <taxon>Pseudomonadati</taxon>
        <taxon>Myxococcota</taxon>
        <taxon>Myxococcia</taxon>
        <taxon>Myxococcales</taxon>
        <taxon>Cystobacterineae</taxon>
        <taxon>Archangiaceae</taxon>
        <taxon>Stigmatella</taxon>
    </lineage>
</organism>
<evidence type="ECO:0000313" key="4">
    <source>
        <dbReference type="Proteomes" id="UP001221838"/>
    </source>
</evidence>
<evidence type="ECO:0000259" key="2">
    <source>
        <dbReference type="SMART" id="SM00905"/>
    </source>
</evidence>
<dbReference type="Gene3D" id="3.30.1130.10">
    <property type="match status" value="1"/>
</dbReference>
<gene>
    <name evidence="3" type="ORF">POL68_03275</name>
</gene>
<feature type="domain" description="Dihydroneopterin aldolase/epimerase" evidence="2">
    <location>
        <begin position="21"/>
        <end position="138"/>
    </location>
</feature>
<protein>
    <submittedName>
        <fullName evidence="3">Dihydroneopterin aldolase</fullName>
        <ecNumber evidence="3">4.1.2.25</ecNumber>
    </submittedName>
</protein>
<dbReference type="SUPFAM" id="SSF55620">
    <property type="entry name" value="Tetrahydrobiopterin biosynthesis enzymes-like"/>
    <property type="match status" value="1"/>
</dbReference>
<keyword evidence="4" id="KW-1185">Reference proteome</keyword>
<dbReference type="InterPro" id="IPR011051">
    <property type="entry name" value="RmlC_Cupin_sf"/>
</dbReference>
<sequence>MNEPLRLPVETDGQGRLLDVIELREFTVKCTLGSSLPGGEAVQRLRLDMAMFLDTRQAAMDGHLAHTVHYGRLAGELRFLLESCRFETLESVAEAVACYVLLPPSPDAPHVQVTAVTVRVAWPDAPEGQAVPAVQVHRRHGNVVYGGEDKPFGRVDIIYERPSYGIYRLRIKPGGSIPTHMHQQMEESELVLGGGLLLQGRAVLQGMVFHWPKGFAHRYDNPTRIEQSVLCVDRPGFIPSDEVELEEPGGGLQPMQGRSYYPPEDPHLS</sequence>
<proteinExistence type="predicted"/>
<dbReference type="Pfam" id="PF02152">
    <property type="entry name" value="FolB"/>
    <property type="match status" value="1"/>
</dbReference>
<dbReference type="EMBL" id="JAQNDM010000001">
    <property type="protein sequence ID" value="MDC0707483.1"/>
    <property type="molecule type" value="Genomic_DNA"/>
</dbReference>
<dbReference type="Proteomes" id="UP001221838">
    <property type="component" value="Unassembled WGS sequence"/>
</dbReference>
<accession>A0ABT5D1E3</accession>